<feature type="repeat" description="TPR" evidence="6">
    <location>
        <begin position="202"/>
        <end position="235"/>
    </location>
</feature>
<comment type="caution">
    <text evidence="10">The sequence shown here is derived from an EMBL/GenBank/DDBJ whole genome shotgun (WGS) entry which is preliminary data.</text>
</comment>
<dbReference type="PANTHER" id="PTHR46630">
    <property type="entry name" value="TETRATRICOPEPTIDE REPEAT PROTEIN 29"/>
    <property type="match status" value="1"/>
</dbReference>
<dbReference type="OrthoDB" id="9763484at2"/>
<dbReference type="SMART" id="SM00331">
    <property type="entry name" value="PP2C_SIG"/>
    <property type="match status" value="1"/>
</dbReference>
<dbReference type="InterPro" id="IPR051476">
    <property type="entry name" value="Bac_ResReg_Asp_Phosphatase"/>
</dbReference>
<comment type="subcellular location">
    <subcellularLocation>
        <location evidence="1">Cytoplasm</location>
    </subcellularLocation>
</comment>
<keyword evidence="4 6" id="KW-0802">TPR repeat</keyword>
<dbReference type="Gene3D" id="1.25.40.10">
    <property type="entry name" value="Tetratricopeptide repeat domain"/>
    <property type="match status" value="1"/>
</dbReference>
<dbReference type="SUPFAM" id="SSF48452">
    <property type="entry name" value="TPR-like"/>
    <property type="match status" value="1"/>
</dbReference>
<accession>A0A5C6RWY9</accession>
<dbReference type="InterPro" id="IPR019734">
    <property type="entry name" value="TPR_rpt"/>
</dbReference>
<proteinExistence type="inferred from homology"/>
<feature type="coiled-coil region" evidence="7">
    <location>
        <begin position="317"/>
        <end position="362"/>
    </location>
</feature>
<evidence type="ECO:0000313" key="11">
    <source>
        <dbReference type="Proteomes" id="UP000321721"/>
    </source>
</evidence>
<evidence type="ECO:0000256" key="7">
    <source>
        <dbReference type="SAM" id="Coils"/>
    </source>
</evidence>
<comment type="similarity">
    <text evidence="5">Belongs to the Rap family.</text>
</comment>
<evidence type="ECO:0000256" key="5">
    <source>
        <dbReference type="ARBA" id="ARBA00038253"/>
    </source>
</evidence>
<reference evidence="10 11" key="1">
    <citation type="submission" date="2019-08" db="EMBL/GenBank/DDBJ databases">
        <title>Genome of Vicingus serpentipes NCIMB 15042.</title>
        <authorList>
            <person name="Bowman J.P."/>
        </authorList>
    </citation>
    <scope>NUCLEOTIDE SEQUENCE [LARGE SCALE GENOMIC DNA]</scope>
    <source>
        <strain evidence="10 11">NCIMB 15042</strain>
    </source>
</reference>
<keyword evidence="2" id="KW-0963">Cytoplasm</keyword>
<keyword evidence="7" id="KW-0175">Coiled coil</keyword>
<dbReference type="InterPro" id="IPR001932">
    <property type="entry name" value="PPM-type_phosphatase-like_dom"/>
</dbReference>
<dbReference type="Pfam" id="PF13374">
    <property type="entry name" value="TPR_10"/>
    <property type="match status" value="1"/>
</dbReference>
<dbReference type="Pfam" id="PF13424">
    <property type="entry name" value="TPR_12"/>
    <property type="match status" value="2"/>
</dbReference>
<dbReference type="GO" id="GO:0005737">
    <property type="term" value="C:cytoplasm"/>
    <property type="evidence" value="ECO:0007669"/>
    <property type="project" value="UniProtKB-SubCell"/>
</dbReference>
<dbReference type="SMART" id="SM00028">
    <property type="entry name" value="TPR"/>
    <property type="match status" value="6"/>
</dbReference>
<keyword evidence="8" id="KW-1133">Transmembrane helix</keyword>
<dbReference type="AlphaFoldDB" id="A0A5C6RWY9"/>
<dbReference type="Proteomes" id="UP000321721">
    <property type="component" value="Unassembled WGS sequence"/>
</dbReference>
<sequence>MKKIAFIIVLILLFSIKAKSSNIDSLISVLPSLNDSGKISILFNLSRELTYQEPLKSKKYVDEALAILKKTNDTLSTFYARFHTQLGVLEKNKGNFNEAAIYQHIALKIHEQIGEPNNRYKASVYNDLGIIYKTLQNWSSALNYYKKSNQLCKELDLLQGVLMTYNNIGTVLIQLNETDSAQLYYNKAYDLSLEMEDLYGQALTLNNLGELLVTIGDSKGALKKFEEALKMDRLSGDRFGIVSTLINLGTLEQEMGKISDAEKHLKEGVEIAKQQEAKLLIAQTQKSLSLIYESQNNFKNAYFSLKESEILNDSIFNEEKNKQITELEAKYQNEKKQQEIELQQAKLNEQDAALEKKKVEKKLYIYVIIFGILIILILIYGWNLKRKDNDALSIKNIEIEQQRLTLEEKNIEITDSIHYAKRIQSAILPPQKIVKEYLQKSFILYKPKDIVAGDFYWLEHKENKVLFAACDCTGHGVPGAMVSVVCNNGLNRSVRENGLTDPAEILNKTREIVIEEFEKSEDDVKDGMDIALCSLEGNTLKYAGANNPLWIIRKDATEVEEIKADKQPIGKYSEPQPYTTHTIELNEGDTIYIFSDGYADQFGGEKGKKLKTVNFKKLLLSIQKEDIEKQRELIDKSFEEWKGNLDQLDDICVIGVRI</sequence>
<dbReference type="EMBL" id="VOOS01000001">
    <property type="protein sequence ID" value="TXB66878.1"/>
    <property type="molecule type" value="Genomic_DNA"/>
</dbReference>
<keyword evidence="8" id="KW-0812">Transmembrane</keyword>
<gene>
    <name evidence="10" type="ORF">FRY74_01470</name>
</gene>
<keyword evidence="11" id="KW-1185">Reference proteome</keyword>
<dbReference type="PROSITE" id="PS50005">
    <property type="entry name" value="TPR"/>
    <property type="match status" value="2"/>
</dbReference>
<keyword evidence="8" id="KW-0472">Membrane</keyword>
<evidence type="ECO:0000256" key="4">
    <source>
        <dbReference type="ARBA" id="ARBA00022803"/>
    </source>
</evidence>
<feature type="repeat" description="TPR" evidence="6">
    <location>
        <begin position="122"/>
        <end position="155"/>
    </location>
</feature>
<dbReference type="PANTHER" id="PTHR46630:SF1">
    <property type="entry name" value="TETRATRICOPEPTIDE REPEAT PROTEIN 29"/>
    <property type="match status" value="1"/>
</dbReference>
<feature type="domain" description="PPM-type phosphatase" evidence="9">
    <location>
        <begin position="436"/>
        <end position="658"/>
    </location>
</feature>
<dbReference type="Gene3D" id="3.60.40.10">
    <property type="entry name" value="PPM-type phosphatase domain"/>
    <property type="match status" value="1"/>
</dbReference>
<dbReference type="InterPro" id="IPR036457">
    <property type="entry name" value="PPM-type-like_dom_sf"/>
</dbReference>
<evidence type="ECO:0000256" key="8">
    <source>
        <dbReference type="SAM" id="Phobius"/>
    </source>
</evidence>
<dbReference type="InterPro" id="IPR011990">
    <property type="entry name" value="TPR-like_helical_dom_sf"/>
</dbReference>
<evidence type="ECO:0000313" key="10">
    <source>
        <dbReference type="EMBL" id="TXB66878.1"/>
    </source>
</evidence>
<name>A0A5C6RWY9_9FLAO</name>
<evidence type="ECO:0000256" key="6">
    <source>
        <dbReference type="PROSITE-ProRule" id="PRU00339"/>
    </source>
</evidence>
<evidence type="ECO:0000256" key="3">
    <source>
        <dbReference type="ARBA" id="ARBA00022737"/>
    </source>
</evidence>
<dbReference type="Pfam" id="PF07228">
    <property type="entry name" value="SpoIIE"/>
    <property type="match status" value="1"/>
</dbReference>
<evidence type="ECO:0000256" key="1">
    <source>
        <dbReference type="ARBA" id="ARBA00004496"/>
    </source>
</evidence>
<organism evidence="10 11">
    <name type="scientific">Vicingus serpentipes</name>
    <dbReference type="NCBI Taxonomy" id="1926625"/>
    <lineage>
        <taxon>Bacteria</taxon>
        <taxon>Pseudomonadati</taxon>
        <taxon>Bacteroidota</taxon>
        <taxon>Flavobacteriia</taxon>
        <taxon>Flavobacteriales</taxon>
        <taxon>Vicingaceae</taxon>
        <taxon>Vicingus</taxon>
    </lineage>
</organism>
<evidence type="ECO:0000256" key="2">
    <source>
        <dbReference type="ARBA" id="ARBA00022490"/>
    </source>
</evidence>
<protein>
    <submittedName>
        <fullName evidence="10">Tetratricopeptide repeat protein</fullName>
    </submittedName>
</protein>
<dbReference type="RefSeq" id="WP_147097905.1">
    <property type="nucleotide sequence ID" value="NZ_VOOS01000001.1"/>
</dbReference>
<keyword evidence="3" id="KW-0677">Repeat</keyword>
<evidence type="ECO:0000259" key="9">
    <source>
        <dbReference type="SMART" id="SM00331"/>
    </source>
</evidence>
<feature type="transmembrane region" description="Helical" evidence="8">
    <location>
        <begin position="363"/>
        <end position="382"/>
    </location>
</feature>